<sequence>MASIAGHQRQEDNTMQVPRMLHSV</sequence>
<comment type="caution">
    <text evidence="2">The sequence shown here is derived from an EMBL/GenBank/DDBJ whole genome shotgun (WGS) entry which is preliminary data.</text>
</comment>
<reference evidence="2 3" key="1">
    <citation type="submission" date="2019-03" db="EMBL/GenBank/DDBJ databases">
        <title>The genome sequence of a newly discovered highly antifungal drug resistant Aspergillus species, Aspergillus tanneri NIH 1004.</title>
        <authorList>
            <person name="Mounaud S."/>
            <person name="Singh I."/>
            <person name="Joardar V."/>
            <person name="Pakala S."/>
            <person name="Pakala S."/>
            <person name="Venepally P."/>
            <person name="Hoover J."/>
            <person name="Nierman W."/>
            <person name="Chung J."/>
            <person name="Losada L."/>
        </authorList>
    </citation>
    <scope>NUCLEOTIDE SEQUENCE [LARGE SCALE GENOMIC DNA]</scope>
    <source>
        <strain evidence="2 3">NIH1004</strain>
    </source>
</reference>
<organism evidence="2 3">
    <name type="scientific">Aspergillus tanneri</name>
    <dbReference type="NCBI Taxonomy" id="1220188"/>
    <lineage>
        <taxon>Eukaryota</taxon>
        <taxon>Fungi</taxon>
        <taxon>Dikarya</taxon>
        <taxon>Ascomycota</taxon>
        <taxon>Pezizomycotina</taxon>
        <taxon>Eurotiomycetes</taxon>
        <taxon>Eurotiomycetidae</taxon>
        <taxon>Eurotiales</taxon>
        <taxon>Aspergillaceae</taxon>
        <taxon>Aspergillus</taxon>
        <taxon>Aspergillus subgen. Circumdati</taxon>
    </lineage>
</organism>
<proteinExistence type="predicted"/>
<keyword evidence="3" id="KW-1185">Reference proteome</keyword>
<protein>
    <submittedName>
        <fullName evidence="2">Uncharacterized protein</fullName>
    </submittedName>
</protein>
<dbReference type="Proteomes" id="UP000308092">
    <property type="component" value="Unassembled WGS sequence"/>
</dbReference>
<name>A0A4S3J8M6_9EURO</name>
<feature type="region of interest" description="Disordered" evidence="1">
    <location>
        <begin position="1"/>
        <end position="24"/>
    </location>
</feature>
<dbReference type="EMBL" id="SOSA01000424">
    <property type="protein sequence ID" value="THC91346.1"/>
    <property type="molecule type" value="Genomic_DNA"/>
</dbReference>
<evidence type="ECO:0000256" key="1">
    <source>
        <dbReference type="SAM" id="MobiDB-lite"/>
    </source>
</evidence>
<accession>A0A4S3J8M6</accession>
<evidence type="ECO:0000313" key="3">
    <source>
        <dbReference type="Proteomes" id="UP000308092"/>
    </source>
</evidence>
<evidence type="ECO:0000313" key="2">
    <source>
        <dbReference type="EMBL" id="THC91346.1"/>
    </source>
</evidence>
<gene>
    <name evidence="2" type="ORF">EYZ11_009184</name>
</gene>
<dbReference type="AlphaFoldDB" id="A0A4S3J8M6"/>
<dbReference type="VEuPathDB" id="FungiDB:EYZ11_009184"/>